<dbReference type="GO" id="GO:0006633">
    <property type="term" value="P:fatty acid biosynthetic process"/>
    <property type="evidence" value="ECO:0007669"/>
    <property type="project" value="TreeGrafter"/>
</dbReference>
<dbReference type="PROSITE" id="PS52004">
    <property type="entry name" value="KS3_2"/>
    <property type="match status" value="1"/>
</dbReference>
<comment type="caution">
    <text evidence="5">The sequence shown here is derived from an EMBL/GenBank/DDBJ whole genome shotgun (WGS) entry which is preliminary data.</text>
</comment>
<evidence type="ECO:0000256" key="1">
    <source>
        <dbReference type="ARBA" id="ARBA00008467"/>
    </source>
</evidence>
<dbReference type="GO" id="GO:0004315">
    <property type="term" value="F:3-oxoacyl-[acyl-carrier-protein] synthase activity"/>
    <property type="evidence" value="ECO:0007669"/>
    <property type="project" value="TreeGrafter"/>
</dbReference>
<dbReference type="PANTHER" id="PTHR11712:SF347">
    <property type="entry name" value="BETA KETOACYL-ACYL CARRIER PROTEIN SYNTHASE"/>
    <property type="match status" value="1"/>
</dbReference>
<dbReference type="InterPro" id="IPR014030">
    <property type="entry name" value="Ketoacyl_synth_N"/>
</dbReference>
<dbReference type="InterPro" id="IPR020841">
    <property type="entry name" value="PKS_Beta-ketoAc_synthase_dom"/>
</dbReference>
<gene>
    <name evidence="5" type="ORF">AN218_05100</name>
</gene>
<dbReference type="SUPFAM" id="SSF53901">
    <property type="entry name" value="Thiolase-like"/>
    <property type="match status" value="2"/>
</dbReference>
<proteinExistence type="inferred from homology"/>
<dbReference type="Pfam" id="PF00109">
    <property type="entry name" value="ketoacyl-synt"/>
    <property type="match status" value="1"/>
</dbReference>
<keyword evidence="6" id="KW-1185">Reference proteome</keyword>
<feature type="domain" description="Ketosynthase family 3 (KS3)" evidence="4">
    <location>
        <begin position="1"/>
        <end position="396"/>
    </location>
</feature>
<dbReference type="Pfam" id="PF02801">
    <property type="entry name" value="Ketoacyl-synt_C"/>
    <property type="match status" value="1"/>
</dbReference>
<evidence type="ECO:0000259" key="4">
    <source>
        <dbReference type="PROSITE" id="PS52004"/>
    </source>
</evidence>
<protein>
    <recommendedName>
        <fullName evidence="4">Ketosynthase family 3 (KS3) domain-containing protein</fullName>
    </recommendedName>
</protein>
<comment type="similarity">
    <text evidence="1 3">Belongs to the thiolase-like superfamily. Beta-ketoacyl-ACP synthases family.</text>
</comment>
<dbReference type="PANTHER" id="PTHR11712">
    <property type="entry name" value="POLYKETIDE SYNTHASE-RELATED"/>
    <property type="match status" value="1"/>
</dbReference>
<dbReference type="InterPro" id="IPR014031">
    <property type="entry name" value="Ketoacyl_synth_C"/>
</dbReference>
<dbReference type="AlphaFoldDB" id="A0A1E7LAL7"/>
<dbReference type="EMBL" id="LJGW01000097">
    <property type="protein sequence ID" value="OEV13141.1"/>
    <property type="molecule type" value="Genomic_DNA"/>
</dbReference>
<dbReference type="InterPro" id="IPR016039">
    <property type="entry name" value="Thiolase-like"/>
</dbReference>
<sequence length="396" mass="40463">MKTAAGTETKEVMDALLEGRSSAAPVEEFVERDLAVTFACRVPDFDTSRYLSLRESRQMERSAVLAMAAALDAVGDVPLETVAAPERIGVAVGAGAGGLTATEELTGEYGSDPGQMPAFSVPRTMASGAAARLSLRLGARGSALTYATACASGTNAIGEAVQKIRHGELDVVVAGGVEASVSPMVVSGFARMRALSQRNDEPAAACRPFDVERDGFVMAEGAAFLVLEEWEHAQARGATVLGEVLGYGSNSDAFHIVAPREDGRSAADCIRLALDDAGLAPEDVGHINAHGTSTVHNDRAEARAITNVFGDSGPPVTASKGVLGHGLGAAGAMEAAVTALSAASGLVPPVANFGRADEDTAKLDIVAGTPRKIGKLPALSNSFGFGGHNATLVIAP</sequence>
<dbReference type="Gene3D" id="3.40.47.10">
    <property type="match status" value="1"/>
</dbReference>
<organism evidence="5 6">
    <name type="scientific">Streptomyces nanshensis</name>
    <dbReference type="NCBI Taxonomy" id="518642"/>
    <lineage>
        <taxon>Bacteria</taxon>
        <taxon>Bacillati</taxon>
        <taxon>Actinomycetota</taxon>
        <taxon>Actinomycetes</taxon>
        <taxon>Kitasatosporales</taxon>
        <taxon>Streptomycetaceae</taxon>
        <taxon>Streptomyces</taxon>
    </lineage>
</organism>
<reference evidence="5 6" key="1">
    <citation type="journal article" date="2016" name="Front. Microbiol.">
        <title>Comparative Genomics Analysis of Streptomyces Species Reveals Their Adaptation to the Marine Environment and Their Diversity at the Genomic Level.</title>
        <authorList>
            <person name="Tian X."/>
            <person name="Zhang Z."/>
            <person name="Yang T."/>
            <person name="Chen M."/>
            <person name="Li J."/>
            <person name="Chen F."/>
            <person name="Yang J."/>
            <person name="Li W."/>
            <person name="Zhang B."/>
            <person name="Zhang Z."/>
            <person name="Wu J."/>
            <person name="Zhang C."/>
            <person name="Long L."/>
            <person name="Xiao J."/>
        </authorList>
    </citation>
    <scope>NUCLEOTIDE SEQUENCE [LARGE SCALE GENOMIC DNA]</scope>
    <source>
        <strain evidence="5 6">SCSIO 10429</strain>
    </source>
</reference>
<dbReference type="SMART" id="SM00825">
    <property type="entry name" value="PKS_KS"/>
    <property type="match status" value="1"/>
</dbReference>
<dbReference type="CDD" id="cd00834">
    <property type="entry name" value="KAS_I_II"/>
    <property type="match status" value="1"/>
</dbReference>
<evidence type="ECO:0000313" key="5">
    <source>
        <dbReference type="EMBL" id="OEV13141.1"/>
    </source>
</evidence>
<evidence type="ECO:0000256" key="3">
    <source>
        <dbReference type="RuleBase" id="RU003694"/>
    </source>
</evidence>
<dbReference type="PATRIC" id="fig|518642.10.peg.7087"/>
<evidence type="ECO:0000313" key="6">
    <source>
        <dbReference type="Proteomes" id="UP000176005"/>
    </source>
</evidence>
<dbReference type="NCBIfam" id="NF005589">
    <property type="entry name" value="PRK07314.1"/>
    <property type="match status" value="1"/>
</dbReference>
<dbReference type="Proteomes" id="UP000176005">
    <property type="component" value="Unassembled WGS sequence"/>
</dbReference>
<dbReference type="InterPro" id="IPR000794">
    <property type="entry name" value="Beta-ketoacyl_synthase"/>
</dbReference>
<accession>A0A1E7LAL7</accession>
<keyword evidence="2 3" id="KW-0808">Transferase</keyword>
<name>A0A1E7LAL7_9ACTN</name>
<evidence type="ECO:0000256" key="2">
    <source>
        <dbReference type="ARBA" id="ARBA00022679"/>
    </source>
</evidence>